<evidence type="ECO:0000256" key="6">
    <source>
        <dbReference type="ARBA" id="ARBA00022741"/>
    </source>
</evidence>
<accession>A0A921Q9I1</accession>
<feature type="signal peptide" evidence="14">
    <location>
        <begin position="1"/>
        <end position="27"/>
    </location>
</feature>
<dbReference type="SUPFAM" id="SSF54106">
    <property type="entry name" value="LysM domain"/>
    <property type="match status" value="2"/>
</dbReference>
<name>A0A921Q9I1_SORBI</name>
<comment type="subcellular location">
    <subcellularLocation>
        <location evidence="1">Membrane</location>
        <topology evidence="1">Single-pass type I membrane protein</topology>
    </subcellularLocation>
</comment>
<reference evidence="17" key="2">
    <citation type="submission" date="2020-10" db="EMBL/GenBank/DDBJ databases">
        <authorList>
            <person name="Cooper E.A."/>
            <person name="Brenton Z.W."/>
            <person name="Flinn B.S."/>
            <person name="Jenkins J."/>
            <person name="Shu S."/>
            <person name="Flowers D."/>
            <person name="Luo F."/>
            <person name="Wang Y."/>
            <person name="Xia P."/>
            <person name="Barry K."/>
            <person name="Daum C."/>
            <person name="Lipzen A."/>
            <person name="Yoshinaga Y."/>
            <person name="Schmutz J."/>
            <person name="Saski C."/>
            <person name="Vermerris W."/>
            <person name="Kresovich S."/>
        </authorList>
    </citation>
    <scope>NUCLEOTIDE SEQUENCE</scope>
</reference>
<evidence type="ECO:0000256" key="2">
    <source>
        <dbReference type="ARBA" id="ARBA00022527"/>
    </source>
</evidence>
<keyword evidence="7" id="KW-0418">Kinase</keyword>
<dbReference type="GO" id="GO:0005524">
    <property type="term" value="F:ATP binding"/>
    <property type="evidence" value="ECO:0007669"/>
    <property type="project" value="UniProtKB-UniRule"/>
</dbReference>
<feature type="transmembrane region" description="Helical" evidence="13">
    <location>
        <begin position="354"/>
        <end position="378"/>
    </location>
</feature>
<dbReference type="OMA" id="PCACING"/>
<evidence type="ECO:0000256" key="12">
    <source>
        <dbReference type="PROSITE-ProRule" id="PRU10141"/>
    </source>
</evidence>
<keyword evidence="2" id="KW-0723">Serine/threonine-protein kinase</keyword>
<dbReference type="AlphaFoldDB" id="A0A921Q9I1"/>
<feature type="domain" description="LysM" evidence="16">
    <location>
        <begin position="118"/>
        <end position="165"/>
    </location>
</feature>
<dbReference type="Gramene" id="EES17601">
    <property type="protein sequence ID" value="EES17601"/>
    <property type="gene ID" value="SORBI_3009G019100"/>
</dbReference>
<evidence type="ECO:0000256" key="3">
    <source>
        <dbReference type="ARBA" id="ARBA00022679"/>
    </source>
</evidence>
<dbReference type="InterPro" id="IPR018392">
    <property type="entry name" value="LysM"/>
</dbReference>
<keyword evidence="8 12" id="KW-0067">ATP-binding</keyword>
<evidence type="ECO:0000256" key="14">
    <source>
        <dbReference type="SAM" id="SignalP"/>
    </source>
</evidence>
<proteinExistence type="predicted"/>
<dbReference type="Gene3D" id="1.10.510.10">
    <property type="entry name" value="Transferase(Phosphotransferase) domain 1"/>
    <property type="match status" value="1"/>
</dbReference>
<evidence type="ECO:0000256" key="5">
    <source>
        <dbReference type="ARBA" id="ARBA00022729"/>
    </source>
</evidence>
<evidence type="ECO:0000259" key="15">
    <source>
        <dbReference type="PROSITE" id="PS50011"/>
    </source>
</evidence>
<dbReference type="InterPro" id="IPR036779">
    <property type="entry name" value="LysM_dom_sf"/>
</dbReference>
<dbReference type="Pfam" id="PF01476">
    <property type="entry name" value="LysM"/>
    <property type="match status" value="2"/>
</dbReference>
<feature type="domain" description="LysM" evidence="16">
    <location>
        <begin position="182"/>
        <end position="226"/>
    </location>
</feature>
<evidence type="ECO:0000256" key="11">
    <source>
        <dbReference type="ARBA" id="ARBA00023180"/>
    </source>
</evidence>
<dbReference type="PANTHER" id="PTHR27009">
    <property type="entry name" value="RUST RESISTANCE KINASE LR10-RELATED"/>
    <property type="match status" value="1"/>
</dbReference>
<dbReference type="GO" id="GO:0005886">
    <property type="term" value="C:plasma membrane"/>
    <property type="evidence" value="ECO:0007669"/>
    <property type="project" value="UniProtKB-ARBA"/>
</dbReference>
<keyword evidence="5 14" id="KW-0732">Signal</keyword>
<protein>
    <recommendedName>
        <fullName evidence="19">Protein kinase domain-containing protein</fullName>
    </recommendedName>
</protein>
<dbReference type="InterPro" id="IPR000719">
    <property type="entry name" value="Prot_kinase_dom"/>
</dbReference>
<evidence type="ECO:0000313" key="17">
    <source>
        <dbReference type="EMBL" id="KAG0516630.1"/>
    </source>
</evidence>
<organism evidence="17 18">
    <name type="scientific">Sorghum bicolor</name>
    <name type="common">Sorghum</name>
    <name type="synonym">Sorghum vulgare</name>
    <dbReference type="NCBI Taxonomy" id="4558"/>
    <lineage>
        <taxon>Eukaryota</taxon>
        <taxon>Viridiplantae</taxon>
        <taxon>Streptophyta</taxon>
        <taxon>Embryophyta</taxon>
        <taxon>Tracheophyta</taxon>
        <taxon>Spermatophyta</taxon>
        <taxon>Magnoliopsida</taxon>
        <taxon>Liliopsida</taxon>
        <taxon>Poales</taxon>
        <taxon>Poaceae</taxon>
        <taxon>PACMAD clade</taxon>
        <taxon>Panicoideae</taxon>
        <taxon>Andropogonodae</taxon>
        <taxon>Andropogoneae</taxon>
        <taxon>Sorghinae</taxon>
        <taxon>Sorghum</taxon>
    </lineage>
</organism>
<sequence length="721" mass="78612">MPSLAGRLQVVIPAVALLFVFASSASAANFTCAAAAAALGTTCNAAIAYAVPNATTYSELVVRFNTTSTIADLLGANGLPPTYDYEDSSTPITAETVVRVPFRCRCGRNGVGESVGGPIYVVQPMDGLDHIARDVFDAFVTYQEIATANNISDVNLIQIGQKLRIPLPCSCDQVDGADVMHLAYSVAEGEDSPGIAAKFGVAENTLLSVNKITDPKSLQQGQILDVPLPVCNSSIDHLSADHNLLLPYGTYAVTAQGCVQCSCMIDQWNKDQQLDCVPVQDEKCPAVPVCTGALKLGQACGSKMCAYEGYVSDSTSLTIYTTLVAADNKTSRCQNVSAGPLIDLSGGSRRQNKLILKVALSVSICFILTCLACIMYRWKKIYQVSFQMVNSKKRYDGNESNIEDILKGYDSLIPKRYKYSEVKKITGSFKHILGEGGYGIVYKGKLEDGRKVAVKLLKVSKGNGEEFLNEVVSIRRTSHINIVNLVGFCLHGSKRALIYDYMVNGSLDKYIYSEETKMAIGWDKLREIAIGIARGLEYLHRGCNARIIHFDIKPHNVLLDEDFCPKIADFGLAKLCHLKDSALSMAEARGTIGFIAPEVFSRGFGVVSTKSDVYSYGMVLLEMVVGRKNIKETTGNSSEAYFPDWIYDRLAKDFQSQDVACVSDETARHMTLVALWCIQTSPGNRPSIRCVIEMLEKNITELEMPPKPFLSCPSPPSHFSS</sequence>
<dbReference type="GO" id="GO:0004674">
    <property type="term" value="F:protein serine/threonine kinase activity"/>
    <property type="evidence" value="ECO:0007669"/>
    <property type="project" value="UniProtKB-KW"/>
</dbReference>
<dbReference type="PROSITE" id="PS51782">
    <property type="entry name" value="LYSM"/>
    <property type="match status" value="2"/>
</dbReference>
<evidence type="ECO:0000313" key="18">
    <source>
        <dbReference type="Proteomes" id="UP000807115"/>
    </source>
</evidence>
<keyword evidence="6 12" id="KW-0547">Nucleotide-binding</keyword>
<dbReference type="EMBL" id="CM027688">
    <property type="protein sequence ID" value="KAG0516630.1"/>
    <property type="molecule type" value="Genomic_DNA"/>
</dbReference>
<dbReference type="FunFam" id="3.30.200.20:FF:000178">
    <property type="entry name" value="serine/threonine-protein kinase PBS1-like"/>
    <property type="match status" value="1"/>
</dbReference>
<evidence type="ECO:0000256" key="7">
    <source>
        <dbReference type="ARBA" id="ARBA00022777"/>
    </source>
</evidence>
<dbReference type="Pfam" id="PF00069">
    <property type="entry name" value="Pkinase"/>
    <property type="match status" value="1"/>
</dbReference>
<keyword evidence="3" id="KW-0808">Transferase</keyword>
<feature type="chain" id="PRO_5036977896" description="Protein kinase domain-containing protein" evidence="14">
    <location>
        <begin position="28"/>
        <end position="721"/>
    </location>
</feature>
<gene>
    <name evidence="17" type="ORF">BDA96_09G019800</name>
</gene>
<dbReference type="OrthoDB" id="2107166at2759"/>
<dbReference type="Gene3D" id="3.30.200.20">
    <property type="entry name" value="Phosphorylase Kinase, domain 1"/>
    <property type="match status" value="1"/>
</dbReference>
<evidence type="ECO:0000256" key="13">
    <source>
        <dbReference type="SAM" id="Phobius"/>
    </source>
</evidence>
<evidence type="ECO:0000256" key="4">
    <source>
        <dbReference type="ARBA" id="ARBA00022692"/>
    </source>
</evidence>
<keyword evidence="11" id="KW-0325">Glycoprotein</keyword>
<evidence type="ECO:0000259" key="16">
    <source>
        <dbReference type="PROSITE" id="PS51782"/>
    </source>
</evidence>
<keyword evidence="9 13" id="KW-1133">Transmembrane helix</keyword>
<dbReference type="InterPro" id="IPR008271">
    <property type="entry name" value="Ser/Thr_kinase_AS"/>
</dbReference>
<dbReference type="InterPro" id="IPR017441">
    <property type="entry name" value="Protein_kinase_ATP_BS"/>
</dbReference>
<feature type="binding site" evidence="12">
    <location>
        <position position="455"/>
    </location>
    <ligand>
        <name>ATP</name>
        <dbReference type="ChEBI" id="CHEBI:30616"/>
    </ligand>
</feature>
<feature type="domain" description="Protein kinase" evidence="15">
    <location>
        <begin position="427"/>
        <end position="710"/>
    </location>
</feature>
<evidence type="ECO:0000256" key="9">
    <source>
        <dbReference type="ARBA" id="ARBA00022989"/>
    </source>
</evidence>
<dbReference type="SUPFAM" id="SSF56112">
    <property type="entry name" value="Protein kinase-like (PK-like)"/>
    <property type="match status" value="1"/>
</dbReference>
<dbReference type="SMART" id="SM00257">
    <property type="entry name" value="LysM"/>
    <property type="match status" value="2"/>
</dbReference>
<dbReference type="PROSITE" id="PS00107">
    <property type="entry name" value="PROTEIN_KINASE_ATP"/>
    <property type="match status" value="1"/>
</dbReference>
<keyword evidence="10 13" id="KW-0472">Membrane</keyword>
<evidence type="ECO:0000256" key="1">
    <source>
        <dbReference type="ARBA" id="ARBA00004479"/>
    </source>
</evidence>
<dbReference type="FunFam" id="1.10.510.10:FF:000590">
    <property type="entry name" value="PR5-like receptor kinase"/>
    <property type="match status" value="1"/>
</dbReference>
<dbReference type="InterPro" id="IPR045874">
    <property type="entry name" value="LRK10/LRL21-25-like"/>
</dbReference>
<evidence type="ECO:0008006" key="19">
    <source>
        <dbReference type="Google" id="ProtNLM"/>
    </source>
</evidence>
<dbReference type="PROSITE" id="PS50011">
    <property type="entry name" value="PROTEIN_KINASE_DOM"/>
    <property type="match status" value="1"/>
</dbReference>
<dbReference type="CDD" id="cd00118">
    <property type="entry name" value="LysM"/>
    <property type="match status" value="1"/>
</dbReference>
<evidence type="ECO:0000256" key="8">
    <source>
        <dbReference type="ARBA" id="ARBA00022840"/>
    </source>
</evidence>
<evidence type="ECO:0000256" key="10">
    <source>
        <dbReference type="ARBA" id="ARBA00023136"/>
    </source>
</evidence>
<dbReference type="InterPro" id="IPR011009">
    <property type="entry name" value="Kinase-like_dom_sf"/>
</dbReference>
<comment type="caution">
    <text evidence="17">The sequence shown here is derived from an EMBL/GenBank/DDBJ whole genome shotgun (WGS) entry which is preliminary data.</text>
</comment>
<dbReference type="SMART" id="SM00220">
    <property type="entry name" value="S_TKc"/>
    <property type="match status" value="1"/>
</dbReference>
<dbReference type="Proteomes" id="UP000807115">
    <property type="component" value="Chromosome 9"/>
</dbReference>
<dbReference type="Gene3D" id="3.10.350.10">
    <property type="entry name" value="LysM domain"/>
    <property type="match status" value="2"/>
</dbReference>
<keyword evidence="4 13" id="KW-0812">Transmembrane</keyword>
<reference evidence="17" key="1">
    <citation type="journal article" date="2019" name="BMC Genomics">
        <title>A new reference genome for Sorghum bicolor reveals high levels of sequence similarity between sweet and grain genotypes: implications for the genetics of sugar metabolism.</title>
        <authorList>
            <person name="Cooper E.A."/>
            <person name="Brenton Z.W."/>
            <person name="Flinn B.S."/>
            <person name="Jenkins J."/>
            <person name="Shu S."/>
            <person name="Flowers D."/>
            <person name="Luo F."/>
            <person name="Wang Y."/>
            <person name="Xia P."/>
            <person name="Barry K."/>
            <person name="Daum C."/>
            <person name="Lipzen A."/>
            <person name="Yoshinaga Y."/>
            <person name="Schmutz J."/>
            <person name="Saski C."/>
            <person name="Vermerris W."/>
            <person name="Kresovich S."/>
        </authorList>
    </citation>
    <scope>NUCLEOTIDE SEQUENCE</scope>
</reference>
<dbReference type="PROSITE" id="PS00108">
    <property type="entry name" value="PROTEIN_KINASE_ST"/>
    <property type="match status" value="1"/>
</dbReference>